<feature type="domain" description="Lcl C-terminal" evidence="1">
    <location>
        <begin position="53"/>
        <end position="201"/>
    </location>
</feature>
<sequence length="208" mass="23602">MTPLLRTFILLLLITIALSCAYQLEPQSPIDSRYTKLDTQGQAIAAWQGPWSCIVDSQTGLVWENKTDDESVHDALWTFSWYQQGLGVENAGDCYFEKDRCDTADLIRRVNEQQLCGYSSWRLPTSAELLSLVQQRPQTGKAKIANDFFSYTKRGDYWTADANIPLQGVYAHLHQGARSIDFIEGKVRDIPYRNAAFVRLVTAKESLN</sequence>
<gene>
    <name evidence="2" type="ORF">EDC56_1029</name>
</gene>
<dbReference type="InterPro" id="IPR011460">
    <property type="entry name" value="Lcl_C"/>
</dbReference>
<evidence type="ECO:0000313" key="3">
    <source>
        <dbReference type="Proteomes" id="UP000275394"/>
    </source>
</evidence>
<dbReference type="EMBL" id="RKHR01000003">
    <property type="protein sequence ID" value="ROS05499.1"/>
    <property type="molecule type" value="Genomic_DNA"/>
</dbReference>
<evidence type="ECO:0000313" key="2">
    <source>
        <dbReference type="EMBL" id="ROS05499.1"/>
    </source>
</evidence>
<dbReference type="OrthoDB" id="9805202at2"/>
<reference evidence="2 3" key="1">
    <citation type="submission" date="2018-11" db="EMBL/GenBank/DDBJ databases">
        <title>Genomic Encyclopedia of Type Strains, Phase IV (KMG-IV): sequencing the most valuable type-strain genomes for metagenomic binning, comparative biology and taxonomic classification.</title>
        <authorList>
            <person name="Goeker M."/>
        </authorList>
    </citation>
    <scope>NUCLEOTIDE SEQUENCE [LARGE SCALE GENOMIC DNA]</scope>
    <source>
        <strain evidence="2 3">DSM 100316</strain>
    </source>
</reference>
<dbReference type="AlphaFoldDB" id="A0A3N2E1H4"/>
<dbReference type="Pfam" id="PF07603">
    <property type="entry name" value="Lcl_C"/>
    <property type="match status" value="1"/>
</dbReference>
<protein>
    <submittedName>
        <fullName evidence="2">Uncharacterized protein DUF1566</fullName>
    </submittedName>
</protein>
<accession>A0A3N2E1H4</accession>
<keyword evidence="3" id="KW-1185">Reference proteome</keyword>
<comment type="caution">
    <text evidence="2">The sequence shown here is derived from an EMBL/GenBank/DDBJ whole genome shotgun (WGS) entry which is preliminary data.</text>
</comment>
<proteinExistence type="predicted"/>
<dbReference type="PROSITE" id="PS51257">
    <property type="entry name" value="PROKAR_LIPOPROTEIN"/>
    <property type="match status" value="1"/>
</dbReference>
<organism evidence="2 3">
    <name type="scientific">Sinobacterium caligoides</name>
    <dbReference type="NCBI Taxonomy" id="933926"/>
    <lineage>
        <taxon>Bacteria</taxon>
        <taxon>Pseudomonadati</taxon>
        <taxon>Pseudomonadota</taxon>
        <taxon>Gammaproteobacteria</taxon>
        <taxon>Cellvibrionales</taxon>
        <taxon>Spongiibacteraceae</taxon>
        <taxon>Sinobacterium</taxon>
    </lineage>
</organism>
<name>A0A3N2E1H4_9GAMM</name>
<evidence type="ECO:0000259" key="1">
    <source>
        <dbReference type="Pfam" id="PF07603"/>
    </source>
</evidence>
<dbReference type="Proteomes" id="UP000275394">
    <property type="component" value="Unassembled WGS sequence"/>
</dbReference>
<dbReference type="RefSeq" id="WP_123711399.1">
    <property type="nucleotide sequence ID" value="NZ_RKHR01000003.1"/>
</dbReference>